<dbReference type="Proteomes" id="UP000033874">
    <property type="component" value="Unassembled WGS sequence"/>
</dbReference>
<dbReference type="SUPFAM" id="SSF54909">
    <property type="entry name" value="Dimeric alpha+beta barrel"/>
    <property type="match status" value="1"/>
</dbReference>
<name>A0A0M3ARN2_9SPHN</name>
<organism evidence="2 3">
    <name type="scientific">Sphingobium chungbukense</name>
    <dbReference type="NCBI Taxonomy" id="56193"/>
    <lineage>
        <taxon>Bacteria</taxon>
        <taxon>Pseudomonadati</taxon>
        <taxon>Pseudomonadota</taxon>
        <taxon>Alphaproteobacteria</taxon>
        <taxon>Sphingomonadales</taxon>
        <taxon>Sphingomonadaceae</taxon>
        <taxon>Sphingobium</taxon>
    </lineage>
</organism>
<feature type="domain" description="ABM" evidence="1">
    <location>
        <begin position="2"/>
        <end position="91"/>
    </location>
</feature>
<keyword evidence="3" id="KW-1185">Reference proteome</keyword>
<proteinExistence type="predicted"/>
<gene>
    <name evidence="2" type="ORF">YP76_14445</name>
</gene>
<dbReference type="Pfam" id="PF03992">
    <property type="entry name" value="ABM"/>
    <property type="match status" value="1"/>
</dbReference>
<sequence length="98" mass="11311">MITEIVEFKVKPGTADDFMKGVKASEELFKNAPGFIGLELHHQIEDPLVFVLLIQWETLAHHMEIFRNSPAFAAWRGNVGEYFAEPPRLQHSETKLRY</sequence>
<evidence type="ECO:0000259" key="1">
    <source>
        <dbReference type="PROSITE" id="PS51725"/>
    </source>
</evidence>
<dbReference type="InterPro" id="IPR007138">
    <property type="entry name" value="ABM_dom"/>
</dbReference>
<protein>
    <recommendedName>
        <fullName evidence="1">ABM domain-containing protein</fullName>
    </recommendedName>
</protein>
<dbReference type="AlphaFoldDB" id="A0A0M3ARN2"/>
<evidence type="ECO:0000313" key="2">
    <source>
        <dbReference type="EMBL" id="KKW91576.1"/>
    </source>
</evidence>
<reference evidence="2 3" key="1">
    <citation type="submission" date="2015-04" db="EMBL/GenBank/DDBJ databases">
        <title>Genome sequence of aromatic hydrocarbons-degrading Sphingobium chungbukense DJ77.</title>
        <authorList>
            <person name="Kim Y.-C."/>
            <person name="Chae J.-C."/>
        </authorList>
    </citation>
    <scope>NUCLEOTIDE SEQUENCE [LARGE SCALE GENOMIC DNA]</scope>
    <source>
        <strain evidence="2 3">DJ77</strain>
    </source>
</reference>
<dbReference type="EMBL" id="LBIC01000006">
    <property type="protein sequence ID" value="KKW91576.1"/>
    <property type="molecule type" value="Genomic_DNA"/>
</dbReference>
<dbReference type="PROSITE" id="PS51725">
    <property type="entry name" value="ABM"/>
    <property type="match status" value="1"/>
</dbReference>
<dbReference type="STRING" id="56193.YP76_14445"/>
<accession>A0A0M3ARN2</accession>
<comment type="caution">
    <text evidence="2">The sequence shown here is derived from an EMBL/GenBank/DDBJ whole genome shotgun (WGS) entry which is preliminary data.</text>
</comment>
<dbReference type="PATRIC" id="fig|56193.3.peg.3017"/>
<evidence type="ECO:0000313" key="3">
    <source>
        <dbReference type="Proteomes" id="UP000033874"/>
    </source>
</evidence>
<dbReference type="Gene3D" id="3.30.70.100">
    <property type="match status" value="1"/>
</dbReference>
<dbReference type="InterPro" id="IPR011008">
    <property type="entry name" value="Dimeric_a/b-barrel"/>
</dbReference>